<dbReference type="PROSITE" id="PS00743">
    <property type="entry name" value="BETA_LACTAMASE_B_1"/>
    <property type="match status" value="1"/>
</dbReference>
<gene>
    <name evidence="12" type="ORF">KV203_06030</name>
</gene>
<accession>A0ABX8SE88</accession>
<evidence type="ECO:0000256" key="5">
    <source>
        <dbReference type="ARBA" id="ARBA00022723"/>
    </source>
</evidence>
<evidence type="ECO:0000259" key="11">
    <source>
        <dbReference type="SMART" id="SM00849"/>
    </source>
</evidence>
<evidence type="ECO:0000313" key="12">
    <source>
        <dbReference type="EMBL" id="QXQ14930.1"/>
    </source>
</evidence>
<dbReference type="InterPro" id="IPR035681">
    <property type="entry name" value="ComA-like_MBL"/>
</dbReference>
<keyword evidence="5" id="KW-0479">Metal-binding</keyword>
<feature type="domain" description="Metallo-beta-lactamase" evidence="11">
    <location>
        <begin position="539"/>
        <end position="738"/>
    </location>
</feature>
<dbReference type="InterPro" id="IPR004797">
    <property type="entry name" value="Competence_ComEC/Rec2"/>
</dbReference>
<dbReference type="NCBIfam" id="TIGR00360">
    <property type="entry name" value="ComEC_N-term"/>
    <property type="match status" value="1"/>
</dbReference>
<dbReference type="SUPFAM" id="SSF56281">
    <property type="entry name" value="Metallo-hydrolase/oxidoreductase"/>
    <property type="match status" value="1"/>
</dbReference>
<comment type="subcellular location">
    <subcellularLocation>
        <location evidence="2">Cell membrane</location>
        <topology evidence="2">Multi-pass membrane protein</topology>
    </subcellularLocation>
</comment>
<dbReference type="PANTHER" id="PTHR30619">
    <property type="entry name" value="DNA INTERNALIZATION/COMPETENCE PROTEIN COMEC/REC2"/>
    <property type="match status" value="1"/>
</dbReference>
<dbReference type="InterPro" id="IPR001018">
    <property type="entry name" value="Beta-lactamase_class-B_CS"/>
</dbReference>
<protein>
    <submittedName>
        <fullName evidence="12">DNA internalization-related competence protein ComEC/Rec2</fullName>
    </submittedName>
</protein>
<feature type="transmembrane region" description="Helical" evidence="10">
    <location>
        <begin position="355"/>
        <end position="373"/>
    </location>
</feature>
<feature type="transmembrane region" description="Helical" evidence="10">
    <location>
        <begin position="71"/>
        <end position="94"/>
    </location>
</feature>
<evidence type="ECO:0000256" key="8">
    <source>
        <dbReference type="ARBA" id="ARBA00022989"/>
    </source>
</evidence>
<keyword evidence="4 10" id="KW-0812">Transmembrane</keyword>
<dbReference type="Proteomes" id="UP000887023">
    <property type="component" value="Chromosome"/>
</dbReference>
<name>A0ABX8SE88_9ACTN</name>
<dbReference type="SMART" id="SM00849">
    <property type="entry name" value="Lactamase_B"/>
    <property type="match status" value="1"/>
</dbReference>
<feature type="transmembrane region" description="Helical" evidence="10">
    <location>
        <begin position="331"/>
        <end position="349"/>
    </location>
</feature>
<dbReference type="NCBIfam" id="TIGR00361">
    <property type="entry name" value="ComEC_Rec2"/>
    <property type="match status" value="1"/>
</dbReference>
<keyword evidence="6" id="KW-0378">Hydrolase</keyword>
<dbReference type="InterPro" id="IPR052159">
    <property type="entry name" value="Competence_DNA_uptake"/>
</dbReference>
<feature type="transmembrane region" description="Helical" evidence="10">
    <location>
        <begin position="385"/>
        <end position="407"/>
    </location>
</feature>
<dbReference type="InterPro" id="IPR001279">
    <property type="entry name" value="Metallo-B-lactamas"/>
</dbReference>
<dbReference type="InterPro" id="IPR004477">
    <property type="entry name" value="ComEC_N"/>
</dbReference>
<feature type="transmembrane region" description="Helical" evidence="10">
    <location>
        <begin position="441"/>
        <end position="461"/>
    </location>
</feature>
<dbReference type="EMBL" id="CP079105">
    <property type="protein sequence ID" value="QXQ14930.1"/>
    <property type="molecule type" value="Genomic_DNA"/>
</dbReference>
<evidence type="ECO:0000256" key="4">
    <source>
        <dbReference type="ARBA" id="ARBA00022692"/>
    </source>
</evidence>
<evidence type="ECO:0000256" key="9">
    <source>
        <dbReference type="ARBA" id="ARBA00023136"/>
    </source>
</evidence>
<comment type="cofactor">
    <cofactor evidence="1">
        <name>Zn(2+)</name>
        <dbReference type="ChEBI" id="CHEBI:29105"/>
    </cofactor>
</comment>
<proteinExistence type="predicted"/>
<keyword evidence="7" id="KW-0862">Zinc</keyword>
<evidence type="ECO:0000256" key="2">
    <source>
        <dbReference type="ARBA" id="ARBA00004651"/>
    </source>
</evidence>
<keyword evidence="3" id="KW-1003">Cell membrane</keyword>
<dbReference type="Pfam" id="PF00753">
    <property type="entry name" value="Lactamase_B"/>
    <property type="match status" value="1"/>
</dbReference>
<organism evidence="12 13">
    <name type="scientific">Skermania pinensis</name>
    <dbReference type="NCBI Taxonomy" id="39122"/>
    <lineage>
        <taxon>Bacteria</taxon>
        <taxon>Bacillati</taxon>
        <taxon>Actinomycetota</taxon>
        <taxon>Actinomycetes</taxon>
        <taxon>Mycobacteriales</taxon>
        <taxon>Gordoniaceae</taxon>
        <taxon>Skermania</taxon>
    </lineage>
</organism>
<keyword evidence="9 10" id="KW-0472">Membrane</keyword>
<feature type="transmembrane region" description="Helical" evidence="10">
    <location>
        <begin position="44"/>
        <end position="64"/>
    </location>
</feature>
<dbReference type="CDD" id="cd07731">
    <property type="entry name" value="ComA-like_MBL-fold"/>
    <property type="match status" value="1"/>
</dbReference>
<dbReference type="Gene3D" id="3.60.15.10">
    <property type="entry name" value="Ribonuclease Z/Hydroxyacylglutathione hydrolase-like"/>
    <property type="match status" value="1"/>
</dbReference>
<evidence type="ECO:0000313" key="13">
    <source>
        <dbReference type="Proteomes" id="UP000887023"/>
    </source>
</evidence>
<evidence type="ECO:0000256" key="10">
    <source>
        <dbReference type="SAM" id="Phobius"/>
    </source>
</evidence>
<keyword evidence="13" id="KW-1185">Reference proteome</keyword>
<dbReference type="PANTHER" id="PTHR30619:SF1">
    <property type="entry name" value="RECOMBINATION PROTEIN 2"/>
    <property type="match status" value="1"/>
</dbReference>
<feature type="transmembrane region" description="Helical" evidence="10">
    <location>
        <begin position="250"/>
        <end position="276"/>
    </location>
</feature>
<dbReference type="Pfam" id="PF03772">
    <property type="entry name" value="Competence"/>
    <property type="match status" value="1"/>
</dbReference>
<keyword evidence="8 10" id="KW-1133">Transmembrane helix</keyword>
<feature type="transmembrane region" description="Helical" evidence="10">
    <location>
        <begin position="283"/>
        <end position="302"/>
    </location>
</feature>
<feature type="transmembrane region" description="Helical" evidence="10">
    <location>
        <begin position="308"/>
        <end position="324"/>
    </location>
</feature>
<dbReference type="InterPro" id="IPR036866">
    <property type="entry name" value="RibonucZ/Hydroxyglut_hydro"/>
</dbReference>
<dbReference type="RefSeq" id="WP_083529944.1">
    <property type="nucleotide sequence ID" value="NZ_CBCRUZ010000009.1"/>
</dbReference>
<evidence type="ECO:0000256" key="3">
    <source>
        <dbReference type="ARBA" id="ARBA00022475"/>
    </source>
</evidence>
<evidence type="ECO:0000256" key="1">
    <source>
        <dbReference type="ARBA" id="ARBA00001947"/>
    </source>
</evidence>
<sequence length="798" mass="80353">MTGSTGSTGSAGSAGSTGVDRQLDLRLCPAAGLAWAVTVIGIQWGWRAAGGAALVLLVVAAAALRPGRARCVPVVAAALLGAGFAVAIGCHAYAVQHHPLAGRAGEVVRVSIVLTDDPRLLPGAGFGSPRVLVRARLVSVAQGGEVMRAPGAVTVLAPAREWVELLPGQQAEVRGTLLQPRRPDLTVATIGVDDPVQLVGEPPWWQRAAGSVRADFAAAAQQAVPGDRAALLPGLVIGDTSRIPAEVRAAFVAAGLSHLTAVSGANVSILVGAVLLLVRLATLGPRAGAAIAALALIAFVVLARPSPSVLRAALMGAVGLLALVTGRRRQALPALATAVIALLAIQPALAVDAGFALSVLATAGLIVLAPGWARRLVEAGWPRGLAEATGIAGAAFVVTTPVVVGLAGTVNPLSILANLLVAPVVAPVTVIGAAAAALSAVWLPAGVFLARFTGPMLWWLLEVADRVAAVPASALTPPGGAVAAGVVVLVGLYLCRWRSVRRSLTAGLIGAASVLLPVQCGNPYWPPPGWALIACDVGQGDGVVLAAGDAGAVVVDAGPEPGPIRACLDRLGVHRIALVILTHLHADHIGGLAGVLRGRSVGAVAVSPAPAPASALRSVRATVTGQQVRLVELPVGRTFTVGSIRLQVLGPLLPAPRDSADADAAANDRSVVLGVGTTAGRILLAGDAEQAAQQALLRSAAPLRADVLKVPHHGSRTSSSEFFAAVRPRVALISVGADNQFGHPDSTVVEELTRLGAVVRRTDRGGDIAVVGGDVPTVVTRRAGGDSALPAATRRIGE</sequence>
<reference evidence="12" key="1">
    <citation type="submission" date="2021-07" db="EMBL/GenBank/DDBJ databases">
        <title>Candidatus Kaistella beijingensis sp. nov. isolated from a municipal wastewater treatment plant is involved in sludge foaming.</title>
        <authorList>
            <person name="Song Y."/>
            <person name="Liu S.-J."/>
        </authorList>
    </citation>
    <scope>NUCLEOTIDE SEQUENCE</scope>
    <source>
        <strain evidence="12">DSM 43998</strain>
    </source>
</reference>
<feature type="transmembrane region" description="Helical" evidence="10">
    <location>
        <begin position="413"/>
        <end position="434"/>
    </location>
</feature>
<evidence type="ECO:0000256" key="6">
    <source>
        <dbReference type="ARBA" id="ARBA00022801"/>
    </source>
</evidence>
<feature type="transmembrane region" description="Helical" evidence="10">
    <location>
        <begin position="473"/>
        <end position="495"/>
    </location>
</feature>
<evidence type="ECO:0000256" key="7">
    <source>
        <dbReference type="ARBA" id="ARBA00022833"/>
    </source>
</evidence>